<keyword evidence="3" id="KW-0813">Transport</keyword>
<dbReference type="SMART" id="SM00382">
    <property type="entry name" value="AAA"/>
    <property type="match status" value="1"/>
</dbReference>
<dbReference type="Pfam" id="PF00005">
    <property type="entry name" value="ABC_tran"/>
    <property type="match status" value="2"/>
</dbReference>
<dbReference type="FunFam" id="3.40.50.300:FF:000054">
    <property type="entry name" value="ABC multidrug transporter atrF"/>
    <property type="match status" value="1"/>
</dbReference>
<dbReference type="EMBL" id="JAVFHQ010000043">
    <property type="protein sequence ID" value="KAK4542292.1"/>
    <property type="molecule type" value="Genomic_DNA"/>
</dbReference>
<evidence type="ECO:0000256" key="9">
    <source>
        <dbReference type="SAM" id="MobiDB-lite"/>
    </source>
</evidence>
<dbReference type="InterPro" id="IPR029481">
    <property type="entry name" value="ABC_trans_N"/>
</dbReference>
<dbReference type="InterPro" id="IPR010929">
    <property type="entry name" value="PDR_CDR_ABC"/>
</dbReference>
<dbReference type="InterPro" id="IPR043926">
    <property type="entry name" value="ABCG_dom"/>
</dbReference>
<evidence type="ECO:0000313" key="12">
    <source>
        <dbReference type="EMBL" id="KAK4542292.1"/>
    </source>
</evidence>
<feature type="transmembrane region" description="Helical" evidence="10">
    <location>
        <begin position="1383"/>
        <end position="1403"/>
    </location>
</feature>
<dbReference type="Proteomes" id="UP001324427">
    <property type="component" value="Unassembled WGS sequence"/>
</dbReference>
<keyword evidence="7 10" id="KW-1133">Transmembrane helix</keyword>
<dbReference type="Gene3D" id="3.40.50.300">
    <property type="entry name" value="P-loop containing nucleotide triphosphate hydrolases"/>
    <property type="match status" value="2"/>
</dbReference>
<evidence type="ECO:0000259" key="11">
    <source>
        <dbReference type="PROSITE" id="PS50893"/>
    </source>
</evidence>
<comment type="subcellular location">
    <subcellularLocation>
        <location evidence="1">Membrane</location>
        <topology evidence="1">Multi-pass membrane protein</topology>
    </subcellularLocation>
</comment>
<dbReference type="InterPro" id="IPR003593">
    <property type="entry name" value="AAA+_ATPase"/>
</dbReference>
<dbReference type="PANTHER" id="PTHR19241">
    <property type="entry name" value="ATP-BINDING CASSETTE TRANSPORTER"/>
    <property type="match status" value="1"/>
</dbReference>
<evidence type="ECO:0000256" key="10">
    <source>
        <dbReference type="SAM" id="Phobius"/>
    </source>
</evidence>
<dbReference type="InterPro" id="IPR017871">
    <property type="entry name" value="ABC_transporter-like_CS"/>
</dbReference>
<evidence type="ECO:0000256" key="8">
    <source>
        <dbReference type="ARBA" id="ARBA00023136"/>
    </source>
</evidence>
<feature type="transmembrane region" description="Helical" evidence="10">
    <location>
        <begin position="1274"/>
        <end position="1294"/>
    </location>
</feature>
<dbReference type="GO" id="GO:0016887">
    <property type="term" value="F:ATP hydrolysis activity"/>
    <property type="evidence" value="ECO:0007669"/>
    <property type="project" value="InterPro"/>
</dbReference>
<dbReference type="PROSITE" id="PS00211">
    <property type="entry name" value="ABC_TRANSPORTER_1"/>
    <property type="match status" value="1"/>
</dbReference>
<feature type="transmembrane region" description="Helical" evidence="10">
    <location>
        <begin position="1507"/>
        <end position="1528"/>
    </location>
</feature>
<feature type="region of interest" description="Disordered" evidence="9">
    <location>
        <begin position="94"/>
        <end position="133"/>
    </location>
</feature>
<evidence type="ECO:0000256" key="3">
    <source>
        <dbReference type="ARBA" id="ARBA00022448"/>
    </source>
</evidence>
<feature type="transmembrane region" description="Helical" evidence="10">
    <location>
        <begin position="573"/>
        <end position="595"/>
    </location>
</feature>
<feature type="domain" description="ABC transporter" evidence="11">
    <location>
        <begin position="194"/>
        <end position="428"/>
    </location>
</feature>
<accession>A0AAV9JBY7</accession>
<dbReference type="CDD" id="cd03233">
    <property type="entry name" value="ABCG_PDR_domain1"/>
    <property type="match status" value="1"/>
</dbReference>
<keyword evidence="4 10" id="KW-0812">Transmembrane</keyword>
<feature type="transmembrane region" description="Helical" evidence="10">
    <location>
        <begin position="707"/>
        <end position="727"/>
    </location>
</feature>
<feature type="domain" description="ABC transporter" evidence="11">
    <location>
        <begin position="864"/>
        <end position="1106"/>
    </location>
</feature>
<evidence type="ECO:0000256" key="1">
    <source>
        <dbReference type="ARBA" id="ARBA00004141"/>
    </source>
</evidence>
<feature type="transmembrane region" description="Helical" evidence="10">
    <location>
        <begin position="1315"/>
        <end position="1341"/>
    </location>
</feature>
<dbReference type="InterPro" id="IPR027417">
    <property type="entry name" value="P-loop_NTPase"/>
</dbReference>
<dbReference type="Pfam" id="PF06422">
    <property type="entry name" value="PDR_CDR"/>
    <property type="match status" value="1"/>
</dbReference>
<evidence type="ECO:0000313" key="13">
    <source>
        <dbReference type="Proteomes" id="UP001324427"/>
    </source>
</evidence>
<dbReference type="CDD" id="cd03232">
    <property type="entry name" value="ABCG_PDR_domain2"/>
    <property type="match status" value="1"/>
</dbReference>
<feature type="transmembrane region" description="Helical" evidence="10">
    <location>
        <begin position="647"/>
        <end position="668"/>
    </location>
</feature>
<keyword evidence="13" id="KW-1185">Reference proteome</keyword>
<comment type="similarity">
    <text evidence="2">Belongs to the ABC transporter superfamily. ABCG family. PDR (TC 3.A.1.205) subfamily.</text>
</comment>
<protein>
    <recommendedName>
        <fullName evidence="11">ABC transporter domain-containing protein</fullName>
    </recommendedName>
</protein>
<sequence length="1533" mass="170669">MERFEETIEEGLHLKHPTHQHGGLPTAAGDLENPNAGTTTNSRDSDYTIEEAEKDALVKEALGVRPSYDRRSTERQHLGVNVLDAEKEFAELQRELSHTSRRLSRQQSHHEKHNGKDVEKATSADASDEGEAFDLEDTLRGNKRLEDDAGIKGKQIGVIWENLTVKGMGGAKIFVPTFPDAFTGFFGFPVKCAMDLLGVGKKGKEINILHNFRGVAKPGEMVLVLGRPGSGCTTFLKVIANQRFGYTGFEGEVLYGPFTSKDFEKRYRGEAVKQTLGFALETKVPGQRPGGISVAEFRDKVVDMLLRMFNIEHTKNTIVGNPYVRGISGGERKRVSIAEMMIAGAAVCSHDNSTRGLDASTAVDYARSLRIITNIYRTTTFVSLYQASENIYSQFDKVMVIDEGRQVFYGPAQEARAYFESLGFLPKPRQTTPDYLTGCTDPFEREYQDGRDASNAPSSPDDFVAAFGESEYASRLHGDMSDWRKRVGEEQQVYEDFKTAVIQGKRHASKKSVYSIPFYLQVWALIKRQFILKWQDRFSLVVSWVTSIVIAIVTGTVWLQIPQTSAGAFTRGGVLFIALLFNCFQAFSELASTMVGRPMLNKHRAYTFHRPSALWMAQIVVDLAFSAVQILVFSIIVYFMCGLVLDAGAFFTFYLVIVTAYLAITLFFRTVGCMCPDFDSAIRFAALIITLFVLTSGYLIQYQSQQVWLRWIFYINALGLGFASLMVNEFSRIDLECTGTYLIPYGAGYGNIDHQVCTLRGSEAGSASVTGTAYVETAFSYYPSQLWRNWGIILVLVIGFLTANVFLGEYIKWGAGGKTITFFAKENKERKGLNETLRAKKASRSRRETQQGGSELKIESKAVLTWEDLCYDVPVPSGQLRLLKNIFGFVKPGQLTALMGASGAGKTTLLDVLASRKNIGVITGDKLVDGVPPGTDFQRGTSYAEQLDVHEGAQSVREALRFSADLRQPYSTPQAEKYAYVEEIIALLEMEDIADAIIGDPEAGLAVEQRKRVTIGVELAAKPELLLFLDEPTSGLDSQSAFNIVRFLRKLAAAGQAILCTIHQPNASLFENFDRLLLLQRGGETVYFGDIGKDAHVLIDYFRQHGAHCPPDANPAEWMLDAIGAGQAARIGEKDWGEIWQDSDELAATKQEIVRIKSERSAEVGSQPETEHKEYATPLWHQIKVVQKRTHKAFWRSPNYGFTRLFNHVAIALFTGLMFLQLDDSRTSLQYRIFVIFQTPGSCQYSDSALWLDPNLFEAVMHALSDPAAPRYRWVGYLTHVTVLPALILAQVEPKYDLSRLIYYREAASKTYRQLPFALSMVLAEMPYSLLCAVGFFLPLYYIPGFNSSASRAGYNFLVVLITEFFAVTLAQTISALTPSTFIAVLLNPFVIIVFALFCGVTIPKPQIPGFWRAWLYQLDPFTRLVSGLVATELHGLPVICQPSELNHFTAPAGQSCGDYMAGFFAGGGPGYIVDNQTSACGYCAYSVGDQFYEPLGISFGHRWRDFGILTAFIGSNLVLLFLGSRYLNFNRR</sequence>
<feature type="transmembrane region" description="Helical" evidence="10">
    <location>
        <begin position="1353"/>
        <end position="1371"/>
    </location>
</feature>
<dbReference type="GO" id="GO:0140359">
    <property type="term" value="F:ABC-type transporter activity"/>
    <property type="evidence" value="ECO:0007669"/>
    <property type="project" value="InterPro"/>
</dbReference>
<name>A0AAV9JBY7_9PEZI</name>
<dbReference type="InterPro" id="IPR034001">
    <property type="entry name" value="ABCG_PDR_1"/>
</dbReference>
<evidence type="ECO:0000256" key="2">
    <source>
        <dbReference type="ARBA" id="ARBA00006012"/>
    </source>
</evidence>
<dbReference type="SUPFAM" id="SSF52540">
    <property type="entry name" value="P-loop containing nucleoside triphosphate hydrolases"/>
    <property type="match status" value="2"/>
</dbReference>
<comment type="caution">
    <text evidence="12">The sequence shown here is derived from an EMBL/GenBank/DDBJ whole genome shotgun (WGS) entry which is preliminary data.</text>
</comment>
<dbReference type="Pfam" id="PF19055">
    <property type="entry name" value="ABC2_membrane_7"/>
    <property type="match status" value="1"/>
</dbReference>
<feature type="region of interest" description="Disordered" evidence="9">
    <location>
        <begin position="834"/>
        <end position="853"/>
    </location>
</feature>
<organism evidence="12 13">
    <name type="scientific">Oleoguttula mirabilis</name>
    <dbReference type="NCBI Taxonomy" id="1507867"/>
    <lineage>
        <taxon>Eukaryota</taxon>
        <taxon>Fungi</taxon>
        <taxon>Dikarya</taxon>
        <taxon>Ascomycota</taxon>
        <taxon>Pezizomycotina</taxon>
        <taxon>Dothideomycetes</taxon>
        <taxon>Dothideomycetidae</taxon>
        <taxon>Mycosphaerellales</taxon>
        <taxon>Teratosphaeriaceae</taxon>
        <taxon>Oleoguttula</taxon>
    </lineage>
</organism>
<feature type="transmembrane region" description="Helical" evidence="10">
    <location>
        <begin position="790"/>
        <end position="811"/>
    </location>
</feature>
<reference evidence="12 13" key="1">
    <citation type="submission" date="2021-11" db="EMBL/GenBank/DDBJ databases">
        <title>Black yeast isolated from Biological Soil Crust.</title>
        <authorList>
            <person name="Kurbessoian T."/>
        </authorList>
    </citation>
    <scope>NUCLEOTIDE SEQUENCE [LARGE SCALE GENOMIC DNA]</scope>
    <source>
        <strain evidence="12 13">CCFEE 5522</strain>
    </source>
</reference>
<feature type="region of interest" description="Disordered" evidence="9">
    <location>
        <begin position="1"/>
        <end position="45"/>
    </location>
</feature>
<proteinExistence type="inferred from homology"/>
<feature type="transmembrane region" description="Helical" evidence="10">
    <location>
        <begin position="680"/>
        <end position="700"/>
    </location>
</feature>
<gene>
    <name evidence="12" type="ORF">LTR36_006945</name>
</gene>
<feature type="transmembrane region" description="Helical" evidence="10">
    <location>
        <begin position="615"/>
        <end position="640"/>
    </location>
</feature>
<evidence type="ECO:0000256" key="4">
    <source>
        <dbReference type="ARBA" id="ARBA00022692"/>
    </source>
</evidence>
<dbReference type="InterPro" id="IPR034003">
    <property type="entry name" value="ABCG_PDR_2"/>
</dbReference>
<evidence type="ECO:0000256" key="7">
    <source>
        <dbReference type="ARBA" id="ARBA00022989"/>
    </source>
</evidence>
<dbReference type="GO" id="GO:0016020">
    <property type="term" value="C:membrane"/>
    <property type="evidence" value="ECO:0007669"/>
    <property type="project" value="UniProtKB-SubCell"/>
</dbReference>
<keyword evidence="5" id="KW-0547">Nucleotide-binding</keyword>
<dbReference type="Pfam" id="PF01061">
    <property type="entry name" value="ABC2_membrane"/>
    <property type="match status" value="2"/>
</dbReference>
<evidence type="ECO:0000256" key="5">
    <source>
        <dbReference type="ARBA" id="ARBA00022741"/>
    </source>
</evidence>
<dbReference type="GO" id="GO:0005524">
    <property type="term" value="F:ATP binding"/>
    <property type="evidence" value="ECO:0007669"/>
    <property type="project" value="UniProtKB-KW"/>
</dbReference>
<feature type="transmembrane region" description="Helical" evidence="10">
    <location>
        <begin position="538"/>
        <end position="561"/>
    </location>
</feature>
<dbReference type="Pfam" id="PF14510">
    <property type="entry name" value="ABC_trans_N"/>
    <property type="match status" value="1"/>
</dbReference>
<keyword evidence="6" id="KW-0067">ATP-binding</keyword>
<feature type="transmembrane region" description="Helical" evidence="10">
    <location>
        <begin position="1205"/>
        <end position="1222"/>
    </location>
</feature>
<dbReference type="InterPro" id="IPR013525">
    <property type="entry name" value="ABC2_TM"/>
</dbReference>
<evidence type="ECO:0000256" key="6">
    <source>
        <dbReference type="ARBA" id="ARBA00022840"/>
    </source>
</evidence>
<dbReference type="InterPro" id="IPR003439">
    <property type="entry name" value="ABC_transporter-like_ATP-bd"/>
</dbReference>
<keyword evidence="8 10" id="KW-0472">Membrane</keyword>
<feature type="compositionally biased region" description="Basic and acidic residues" evidence="9">
    <location>
        <begin position="1"/>
        <end position="13"/>
    </location>
</feature>
<dbReference type="PROSITE" id="PS50893">
    <property type="entry name" value="ABC_TRANSPORTER_2"/>
    <property type="match status" value="2"/>
</dbReference>